<dbReference type="Pfam" id="PF10082">
    <property type="entry name" value="BBP2_2"/>
    <property type="match status" value="1"/>
</dbReference>
<proteinExistence type="predicted"/>
<accession>A0AAW7Z670</accession>
<protein>
    <submittedName>
        <fullName evidence="1">Outer membrane beta-barrel protein</fullName>
    </submittedName>
</protein>
<dbReference type="AlphaFoldDB" id="A0AAW7Z670"/>
<dbReference type="InterPro" id="IPR018759">
    <property type="entry name" value="BBP2_2"/>
</dbReference>
<evidence type="ECO:0000313" key="2">
    <source>
        <dbReference type="Proteomes" id="UP001170717"/>
    </source>
</evidence>
<sequence>MFKRTTSLVALSVISAISNAQEAGRIEAGQFDIIPTFNSSLSYVDNVAYARDGEPKIYSWRATLSPEIIAATEIDGNPVQFGYRLERGVYFSSSADDYTDHFVEATGEYELNSRHRLSGTAQYEDGHEDRGTGFSLGSGDDITSPDTFKSIYAGAEYSYGALTSNGMLTLKSSRQTLDYDREEQAYLLRDRASNKIGAEFAYKIAPATALVLDVTNTYVRYDRQESAAESRDSDVMRILAGVKWESTAATTGFAKVGYTERDFESATRSTFNDVNWEAGIDWQPLTYSTFRFATSADTRETNGEGNFISGRDYTVSWDHEWLERLSTTASIGRYSDEYVLDDEGIANREDDLMRYTAALNYQARRYLSFSLYYTLNDRDSNRDTIGYDRSVIGLSAEVSL</sequence>
<name>A0AAW7Z670_9ALTE</name>
<evidence type="ECO:0000313" key="1">
    <source>
        <dbReference type="EMBL" id="MDO6579029.1"/>
    </source>
</evidence>
<gene>
    <name evidence="1" type="ORF">Q4527_16615</name>
</gene>
<dbReference type="RefSeq" id="WP_303538845.1">
    <property type="nucleotide sequence ID" value="NZ_JAUOQI010000014.1"/>
</dbReference>
<reference evidence="1" key="1">
    <citation type="submission" date="2023-07" db="EMBL/GenBank/DDBJ databases">
        <title>Genome content predicts the carbon catabolic preferences of heterotrophic bacteria.</title>
        <authorList>
            <person name="Gralka M."/>
        </authorList>
    </citation>
    <scope>NUCLEOTIDE SEQUENCE</scope>
    <source>
        <strain evidence="1">F2M12</strain>
    </source>
</reference>
<organism evidence="1 2">
    <name type="scientific">Alteromonas stellipolaris</name>
    <dbReference type="NCBI Taxonomy" id="233316"/>
    <lineage>
        <taxon>Bacteria</taxon>
        <taxon>Pseudomonadati</taxon>
        <taxon>Pseudomonadota</taxon>
        <taxon>Gammaproteobacteria</taxon>
        <taxon>Alteromonadales</taxon>
        <taxon>Alteromonadaceae</taxon>
        <taxon>Alteromonas/Salinimonas group</taxon>
        <taxon>Alteromonas</taxon>
    </lineage>
</organism>
<dbReference type="Proteomes" id="UP001170717">
    <property type="component" value="Unassembled WGS sequence"/>
</dbReference>
<dbReference type="EMBL" id="JAUOQI010000014">
    <property type="protein sequence ID" value="MDO6579029.1"/>
    <property type="molecule type" value="Genomic_DNA"/>
</dbReference>
<comment type="caution">
    <text evidence="1">The sequence shown here is derived from an EMBL/GenBank/DDBJ whole genome shotgun (WGS) entry which is preliminary data.</text>
</comment>